<reference evidence="2" key="2">
    <citation type="submission" date="2025-08" db="UniProtKB">
        <authorList>
            <consortium name="Ensembl"/>
        </authorList>
    </citation>
    <scope>IDENTIFICATION</scope>
</reference>
<feature type="coiled-coil region" evidence="1">
    <location>
        <begin position="7"/>
        <end position="147"/>
    </location>
</feature>
<dbReference type="Ensembl" id="ENSCSAVT00000013161.1">
    <property type="protein sequence ID" value="ENSCSAVP00000013012.1"/>
    <property type="gene ID" value="ENSCSAVG00000007642.1"/>
</dbReference>
<organism evidence="2 3">
    <name type="scientific">Ciona savignyi</name>
    <name type="common">Pacific transparent sea squirt</name>
    <dbReference type="NCBI Taxonomy" id="51511"/>
    <lineage>
        <taxon>Eukaryota</taxon>
        <taxon>Metazoa</taxon>
        <taxon>Chordata</taxon>
        <taxon>Tunicata</taxon>
        <taxon>Ascidiacea</taxon>
        <taxon>Phlebobranchia</taxon>
        <taxon>Cionidae</taxon>
        <taxon>Ciona</taxon>
    </lineage>
</organism>
<dbReference type="InParanoid" id="H2Z600"/>
<dbReference type="Gene3D" id="1.10.287.1490">
    <property type="match status" value="1"/>
</dbReference>
<reference evidence="3" key="1">
    <citation type="submission" date="2003-08" db="EMBL/GenBank/DDBJ databases">
        <authorList>
            <person name="Birren B."/>
            <person name="Nusbaum C."/>
            <person name="Abebe A."/>
            <person name="Abouelleil A."/>
            <person name="Adekoya E."/>
            <person name="Ait-zahra M."/>
            <person name="Allen N."/>
            <person name="Allen T."/>
            <person name="An P."/>
            <person name="Anderson M."/>
            <person name="Anderson S."/>
            <person name="Arachchi H."/>
            <person name="Armbruster J."/>
            <person name="Bachantsang P."/>
            <person name="Baldwin J."/>
            <person name="Barry A."/>
            <person name="Bayul T."/>
            <person name="Blitshsteyn B."/>
            <person name="Bloom T."/>
            <person name="Blye J."/>
            <person name="Boguslavskiy L."/>
            <person name="Borowsky M."/>
            <person name="Boukhgalter B."/>
            <person name="Brunache A."/>
            <person name="Butler J."/>
            <person name="Calixte N."/>
            <person name="Calvo S."/>
            <person name="Camarata J."/>
            <person name="Campo K."/>
            <person name="Chang J."/>
            <person name="Cheshatsang Y."/>
            <person name="Citroen M."/>
            <person name="Collymore A."/>
            <person name="Considine T."/>
            <person name="Cook A."/>
            <person name="Cooke P."/>
            <person name="Corum B."/>
            <person name="Cuomo C."/>
            <person name="David R."/>
            <person name="Dawoe T."/>
            <person name="Degray S."/>
            <person name="Dodge S."/>
            <person name="Dooley K."/>
            <person name="Dorje P."/>
            <person name="Dorjee K."/>
            <person name="Dorris L."/>
            <person name="Duffey N."/>
            <person name="Dupes A."/>
            <person name="Elkins T."/>
            <person name="Engels R."/>
            <person name="Erickson J."/>
            <person name="Farina A."/>
            <person name="Faro S."/>
            <person name="Ferreira P."/>
            <person name="Fischer H."/>
            <person name="Fitzgerald M."/>
            <person name="Foley K."/>
            <person name="Gage D."/>
            <person name="Galagan J."/>
            <person name="Gearin G."/>
            <person name="Gnerre S."/>
            <person name="Gnirke A."/>
            <person name="Goyette A."/>
            <person name="Graham J."/>
            <person name="Grandbois E."/>
            <person name="Gyaltsen K."/>
            <person name="Hafez N."/>
            <person name="Hagopian D."/>
            <person name="Hagos B."/>
            <person name="Hall J."/>
            <person name="Hatcher B."/>
            <person name="Heller A."/>
            <person name="Higgins H."/>
            <person name="Honan T."/>
            <person name="Horn A."/>
            <person name="Houde N."/>
            <person name="Hughes L."/>
            <person name="Hulme W."/>
            <person name="Husby E."/>
            <person name="Iliev I."/>
            <person name="Jaffe D."/>
            <person name="Jones C."/>
            <person name="Kamal M."/>
            <person name="Kamat A."/>
            <person name="Kamvysselis M."/>
            <person name="Karlsson E."/>
            <person name="Kells C."/>
            <person name="Kieu A."/>
            <person name="Kisner P."/>
            <person name="Kodira C."/>
            <person name="Kulbokas E."/>
            <person name="Labutti K."/>
            <person name="Lama D."/>
            <person name="Landers T."/>
            <person name="Leger J."/>
            <person name="Levine S."/>
            <person name="Lewis D."/>
            <person name="Lewis T."/>
            <person name="Lindblad-toh K."/>
            <person name="Liu X."/>
            <person name="Lokyitsang T."/>
            <person name="Lokyitsang Y."/>
            <person name="Lucien O."/>
            <person name="Lui A."/>
            <person name="Ma L.J."/>
            <person name="Mabbitt R."/>
            <person name="Macdonald J."/>
            <person name="Maclean C."/>
            <person name="Major J."/>
            <person name="Manning J."/>
            <person name="Marabella R."/>
            <person name="Maru K."/>
            <person name="Matthews C."/>
            <person name="Mauceli E."/>
            <person name="Mccarthy M."/>
            <person name="Mcdonough S."/>
            <person name="Mcghee T."/>
            <person name="Meldrim J."/>
            <person name="Meneus L."/>
            <person name="Mesirov J."/>
            <person name="Mihalev A."/>
            <person name="Mihova T."/>
            <person name="Mikkelsen T."/>
            <person name="Mlenga V."/>
            <person name="Moru K."/>
            <person name="Mozes J."/>
            <person name="Mulrain L."/>
            <person name="Munson G."/>
            <person name="Naylor J."/>
            <person name="Newes C."/>
            <person name="Nguyen C."/>
            <person name="Nguyen N."/>
            <person name="Nguyen T."/>
            <person name="Nicol R."/>
            <person name="Nielsen C."/>
            <person name="Nizzari M."/>
            <person name="Norbu C."/>
            <person name="Norbu N."/>
            <person name="O'donnell P."/>
            <person name="Okoawo O."/>
            <person name="O'leary S."/>
            <person name="Omotosho B."/>
            <person name="O'neill K."/>
            <person name="Osman S."/>
            <person name="Parker S."/>
            <person name="Perrin D."/>
            <person name="Phunkhang P."/>
            <person name="Piqani B."/>
            <person name="Purcell S."/>
            <person name="Rachupka T."/>
            <person name="Ramasamy U."/>
            <person name="Rameau R."/>
            <person name="Ray V."/>
            <person name="Raymond C."/>
            <person name="Retta R."/>
            <person name="Richardson S."/>
            <person name="Rise C."/>
            <person name="Rodriguez J."/>
            <person name="Rogers J."/>
            <person name="Rogov P."/>
            <person name="Rutman M."/>
            <person name="Schupbach R."/>
            <person name="Seaman C."/>
            <person name="Settipalli S."/>
            <person name="Sharpe T."/>
            <person name="Sheridan J."/>
            <person name="Sherpa N."/>
            <person name="Shi J."/>
            <person name="Smirnov S."/>
            <person name="Smith C."/>
            <person name="Sougnez C."/>
            <person name="Spencer B."/>
            <person name="Stalker J."/>
            <person name="Stange-thomann N."/>
            <person name="Stavropoulos S."/>
            <person name="Stetson K."/>
            <person name="Stone C."/>
            <person name="Stone S."/>
            <person name="Stubbs M."/>
            <person name="Talamas J."/>
            <person name="Tchuinga P."/>
            <person name="Tenzing P."/>
            <person name="Tesfaye S."/>
            <person name="Theodore J."/>
            <person name="Thoulutsang Y."/>
            <person name="Topham K."/>
            <person name="Towey S."/>
            <person name="Tsamla T."/>
            <person name="Tsomo N."/>
            <person name="Vallee D."/>
            <person name="Vassiliev H."/>
            <person name="Venkataraman V."/>
            <person name="Vinson J."/>
            <person name="Vo A."/>
            <person name="Wade C."/>
            <person name="Wang S."/>
            <person name="Wangchuk T."/>
            <person name="Wangdi T."/>
            <person name="Whittaker C."/>
            <person name="Wilkinson J."/>
            <person name="Wu Y."/>
            <person name="Wyman D."/>
            <person name="Yadav S."/>
            <person name="Yang S."/>
            <person name="Yang X."/>
            <person name="Yeager S."/>
            <person name="Yee E."/>
            <person name="Young G."/>
            <person name="Zainoun J."/>
            <person name="Zembeck L."/>
            <person name="Zimmer A."/>
            <person name="Zody M."/>
            <person name="Lander E."/>
        </authorList>
    </citation>
    <scope>NUCLEOTIDE SEQUENCE [LARGE SCALE GENOMIC DNA]</scope>
</reference>
<name>H2Z600_CIOSA</name>
<dbReference type="OMA" id="HRIHKSD"/>
<proteinExistence type="predicted"/>
<accession>H2Z600</accession>
<dbReference type="Proteomes" id="UP000007875">
    <property type="component" value="Unassembled WGS sequence"/>
</dbReference>
<dbReference type="HOGENOM" id="CLU_1414719_0_0_1"/>
<evidence type="ECO:0000313" key="3">
    <source>
        <dbReference type="Proteomes" id="UP000007875"/>
    </source>
</evidence>
<evidence type="ECO:0000256" key="1">
    <source>
        <dbReference type="SAM" id="Coils"/>
    </source>
</evidence>
<protein>
    <submittedName>
        <fullName evidence="2">Uncharacterized protein</fullName>
    </submittedName>
</protein>
<sequence>MLWEEEVETLKNEMNELQIKLSDVKIKLDSTNHKLAESEKEVGELRVERNQREARISELGRELQKYENLQKENEVETNQARQQLTEAKQRCSELSEEVTHLKLNIHELNSKLGSLDLQYGMVEKEKINSMNQQLETLCLHIEESERKYKQTISVYRRHLLRAAKGDLHPQVMHACKEIIKLQTESTSTDDAI</sequence>
<dbReference type="GeneTree" id="ENSGT00660000096967"/>
<dbReference type="SUPFAM" id="SSF57997">
    <property type="entry name" value="Tropomyosin"/>
    <property type="match status" value="1"/>
</dbReference>
<dbReference type="AlphaFoldDB" id="H2Z600"/>
<reference evidence="2" key="3">
    <citation type="submission" date="2025-09" db="UniProtKB">
        <authorList>
            <consortium name="Ensembl"/>
        </authorList>
    </citation>
    <scope>IDENTIFICATION</scope>
</reference>
<keyword evidence="1" id="KW-0175">Coiled coil</keyword>
<keyword evidence="3" id="KW-1185">Reference proteome</keyword>
<dbReference type="STRING" id="51511.ENSCSAVP00000013012"/>
<evidence type="ECO:0000313" key="2">
    <source>
        <dbReference type="Ensembl" id="ENSCSAVP00000013012.1"/>
    </source>
</evidence>